<dbReference type="EMBL" id="GIBP01009779">
    <property type="protein sequence ID" value="NDV38748.1"/>
    <property type="molecule type" value="Transcribed_RNA"/>
</dbReference>
<proteinExistence type="predicted"/>
<evidence type="ECO:0000313" key="2">
    <source>
        <dbReference type="EMBL" id="NDV38748.1"/>
    </source>
</evidence>
<feature type="transmembrane region" description="Helical" evidence="1">
    <location>
        <begin position="50"/>
        <end position="70"/>
    </location>
</feature>
<sequence length="71" mass="8449">MYRIGRRGVLFRLSLSLVCLCRWSLSLVCLCSRFLRSRFLRLGLVCWFLSWSWFGLRLGWLGLLSLGWLCF</sequence>
<name>A0A6B2LPV7_9EUKA</name>
<keyword evidence="1" id="KW-0812">Transmembrane</keyword>
<evidence type="ECO:0000256" key="1">
    <source>
        <dbReference type="SAM" id="Phobius"/>
    </source>
</evidence>
<keyword evidence="1" id="KW-0472">Membrane</keyword>
<reference evidence="2" key="1">
    <citation type="journal article" date="2020" name="J. Eukaryot. Microbiol.">
        <title>De novo Sequencing, Assembly and Annotation of the Transcriptome for the Free-Living Testate Amoeba Arcella intermedia.</title>
        <authorList>
            <person name="Ribeiro G.M."/>
            <person name="Porfirio-Sousa A.L."/>
            <person name="Maurer-Alcala X.X."/>
            <person name="Katz L.A."/>
            <person name="Lahr D.J.G."/>
        </authorList>
    </citation>
    <scope>NUCLEOTIDE SEQUENCE</scope>
</reference>
<organism evidence="2">
    <name type="scientific">Arcella intermedia</name>
    <dbReference type="NCBI Taxonomy" id="1963864"/>
    <lineage>
        <taxon>Eukaryota</taxon>
        <taxon>Amoebozoa</taxon>
        <taxon>Tubulinea</taxon>
        <taxon>Elardia</taxon>
        <taxon>Arcellinida</taxon>
        <taxon>Sphaerothecina</taxon>
        <taxon>Arcellidae</taxon>
        <taxon>Arcella</taxon>
    </lineage>
</organism>
<protein>
    <submittedName>
        <fullName evidence="2">Uncharacterized protein</fullName>
    </submittedName>
</protein>
<accession>A0A6B2LPV7</accession>
<keyword evidence="1" id="KW-1133">Transmembrane helix</keyword>
<dbReference type="AlphaFoldDB" id="A0A6B2LPV7"/>